<dbReference type="EMBL" id="JAVIWS010000001">
    <property type="protein sequence ID" value="MDR4880082.1"/>
    <property type="molecule type" value="Genomic_DNA"/>
</dbReference>
<name>A0ABU1DW31_9ESCH</name>
<comment type="caution">
    <text evidence="2">The sequence shown here is derived from an EMBL/GenBank/DDBJ whole genome shotgun (WGS) entry which is preliminary data.</text>
</comment>
<keyword evidence="3" id="KW-1185">Reference proteome</keyword>
<dbReference type="RefSeq" id="WP_309508469.1">
    <property type="nucleotide sequence ID" value="NZ_JAVIWR010000001.1"/>
</dbReference>
<dbReference type="GeneID" id="86862772"/>
<sequence length="161" mass="16184">MAPQPPPSLAAPVVRSGGVIVGQPVVRGCRPGGLRLKGLYARPASSGCGGSCRAKGRASLVPASPATAARPGPVWSCKGNPRSGSGATERRSVACGLSAARTRRPAPWPRHAAGGGLAAPRRGLPETDLVESGMTGGGGDAMVSGRANAYRESRVNVLLNK</sequence>
<reference evidence="2 3" key="1">
    <citation type="submission" date="2023-08" db="EMBL/GenBank/DDBJ databases">
        <title>Whole-Genome Sequencing and Taxonomic description of Escherichia ruysiae strains Isolated from a healthy canine fecal sample.</title>
        <authorList>
            <person name="Liang S."/>
            <person name="Mlaga K.D."/>
            <person name="Jospin G."/>
            <person name="Uttarwar R."/>
            <person name="Marfori Z."/>
            <person name="Alvarado N."/>
            <person name="Scarsella E."/>
            <person name="Ganz H."/>
            <person name="Dione N."/>
        </authorList>
    </citation>
    <scope>NUCLEOTIDE SEQUENCE [LARGE SCALE GENOMIC DNA]</scope>
    <source>
        <strain evidence="2 3">AB136</strain>
    </source>
</reference>
<accession>A0ABU1DW31</accession>
<gene>
    <name evidence="2" type="ORF">RGV86_17310</name>
</gene>
<protein>
    <submittedName>
        <fullName evidence="2">Uncharacterized protein</fullName>
    </submittedName>
</protein>
<evidence type="ECO:0000256" key="1">
    <source>
        <dbReference type="SAM" id="MobiDB-lite"/>
    </source>
</evidence>
<dbReference type="Proteomes" id="UP001256818">
    <property type="component" value="Unassembled WGS sequence"/>
</dbReference>
<proteinExistence type="predicted"/>
<evidence type="ECO:0000313" key="2">
    <source>
        <dbReference type="EMBL" id="MDR4880082.1"/>
    </source>
</evidence>
<feature type="region of interest" description="Disordered" evidence="1">
    <location>
        <begin position="63"/>
        <end position="145"/>
    </location>
</feature>
<evidence type="ECO:0000313" key="3">
    <source>
        <dbReference type="Proteomes" id="UP001256818"/>
    </source>
</evidence>
<organism evidence="2 3">
    <name type="scientific">Escherichia ruysiae</name>
    <dbReference type="NCBI Taxonomy" id="2608867"/>
    <lineage>
        <taxon>Bacteria</taxon>
        <taxon>Pseudomonadati</taxon>
        <taxon>Pseudomonadota</taxon>
        <taxon>Gammaproteobacteria</taxon>
        <taxon>Enterobacterales</taxon>
        <taxon>Enterobacteriaceae</taxon>
        <taxon>Escherichia</taxon>
    </lineage>
</organism>